<proteinExistence type="predicted"/>
<dbReference type="Gene3D" id="1.10.510.10">
    <property type="entry name" value="Transferase(Phosphotransferase) domain 1"/>
    <property type="match status" value="1"/>
</dbReference>
<evidence type="ECO:0000259" key="1">
    <source>
        <dbReference type="PROSITE" id="PS50011"/>
    </source>
</evidence>
<evidence type="ECO:0000313" key="3">
    <source>
        <dbReference type="Proteomes" id="UP001431926"/>
    </source>
</evidence>
<dbReference type="Proteomes" id="UP001431926">
    <property type="component" value="Chromosome"/>
</dbReference>
<dbReference type="SMART" id="SM00220">
    <property type="entry name" value="S_TKc"/>
    <property type="match status" value="1"/>
</dbReference>
<reference evidence="2" key="1">
    <citation type="submission" date="2022-10" db="EMBL/GenBank/DDBJ databases">
        <title>The complete genomes of actinobacterial strains from the NBC collection.</title>
        <authorList>
            <person name="Joergensen T.S."/>
            <person name="Alvarez Arevalo M."/>
            <person name="Sterndorff E.B."/>
            <person name="Faurdal D."/>
            <person name="Vuksanovic O."/>
            <person name="Mourched A.-S."/>
            <person name="Charusanti P."/>
            <person name="Shaw S."/>
            <person name="Blin K."/>
            <person name="Weber T."/>
        </authorList>
    </citation>
    <scope>NUCLEOTIDE SEQUENCE</scope>
    <source>
        <strain evidence="2">NBC_01436</strain>
    </source>
</reference>
<dbReference type="SUPFAM" id="SSF56112">
    <property type="entry name" value="Protein kinase-like (PK-like)"/>
    <property type="match status" value="1"/>
</dbReference>
<organism evidence="2 3">
    <name type="scientific">Streptomyces anulatus</name>
    <name type="common">Streptomyces chrysomallus</name>
    <dbReference type="NCBI Taxonomy" id="1892"/>
    <lineage>
        <taxon>Bacteria</taxon>
        <taxon>Bacillati</taxon>
        <taxon>Actinomycetota</taxon>
        <taxon>Actinomycetes</taxon>
        <taxon>Kitasatosporales</taxon>
        <taxon>Streptomycetaceae</taxon>
        <taxon>Streptomyces</taxon>
    </lineage>
</organism>
<dbReference type="RefSeq" id="WP_329359726.1">
    <property type="nucleotide sequence ID" value="NZ_CP108640.1"/>
</dbReference>
<accession>A0ABZ1ZT17</accession>
<name>A0ABZ1ZT17_STRAQ</name>
<sequence length="284" mass="29969">MMGQFPSGHAEALAVVEDRCGNGFRLREVTSRRGAVVWEAAGAGGRFAVKIGTGDGAAAVSREAEVLRALGWSGHLLAAGLGPGSAWLVARWFEGPSTWDAFTSCRENGSGRRAGLGAAVELCRTVAALHGMGWVHADLQPDHGIHTGGGVRLIDLAWSWREGMRPPPVTGVGIDHLVPPELALRGAGDMPLDAGRAADVYTLAATLWTCVTGTWPLDYPAAGITPKELTSDQLRTRIATGRIPLRAETPWPELQAVLRQALLSAHQGRPTARELAQTLSSLAS</sequence>
<dbReference type="PROSITE" id="PS50011">
    <property type="entry name" value="PROTEIN_KINASE_DOM"/>
    <property type="match status" value="1"/>
</dbReference>
<dbReference type="InterPro" id="IPR011009">
    <property type="entry name" value="Kinase-like_dom_sf"/>
</dbReference>
<protein>
    <recommendedName>
        <fullName evidence="1">Protein kinase domain-containing protein</fullName>
    </recommendedName>
</protein>
<keyword evidence="3" id="KW-1185">Reference proteome</keyword>
<dbReference type="InterPro" id="IPR000719">
    <property type="entry name" value="Prot_kinase_dom"/>
</dbReference>
<gene>
    <name evidence="2" type="ORF">OG367_38345</name>
</gene>
<dbReference type="EMBL" id="CP109491">
    <property type="protein sequence ID" value="WUX41735.1"/>
    <property type="molecule type" value="Genomic_DNA"/>
</dbReference>
<feature type="domain" description="Protein kinase" evidence="1">
    <location>
        <begin position="1"/>
        <end position="282"/>
    </location>
</feature>
<evidence type="ECO:0000313" key="2">
    <source>
        <dbReference type="EMBL" id="WUX41735.1"/>
    </source>
</evidence>